<reference evidence="1" key="1">
    <citation type="journal article" date="2022" name="bioRxiv">
        <title>Population genetic analysis of Ophidiomyces ophidiicola, the causative agent of snake fungal disease, indicates recent introductions to the USA.</title>
        <authorList>
            <person name="Ladner J.T."/>
            <person name="Palmer J.M."/>
            <person name="Ettinger C.L."/>
            <person name="Stajich J.E."/>
            <person name="Farrell T.M."/>
            <person name="Glorioso B.M."/>
            <person name="Lawson B."/>
            <person name="Price S.J."/>
            <person name="Stengle A.G."/>
            <person name="Grear D.A."/>
            <person name="Lorch J.M."/>
        </authorList>
    </citation>
    <scope>NUCLEOTIDE SEQUENCE</scope>
    <source>
        <strain evidence="1">NWHC 24266-5</strain>
    </source>
</reference>
<accession>A0ACB8UMP1</accession>
<organism evidence="1">
    <name type="scientific">Ophidiomyces ophidiicola</name>
    <dbReference type="NCBI Taxonomy" id="1387563"/>
    <lineage>
        <taxon>Eukaryota</taxon>
        <taxon>Fungi</taxon>
        <taxon>Dikarya</taxon>
        <taxon>Ascomycota</taxon>
        <taxon>Pezizomycotina</taxon>
        <taxon>Eurotiomycetes</taxon>
        <taxon>Eurotiomycetidae</taxon>
        <taxon>Onygenales</taxon>
        <taxon>Onygenaceae</taxon>
        <taxon>Ophidiomyces</taxon>
    </lineage>
</organism>
<protein>
    <submittedName>
        <fullName evidence="1">Uncharacterized protein</fullName>
    </submittedName>
</protein>
<gene>
    <name evidence="1" type="ORF">LOY88_006497</name>
</gene>
<evidence type="ECO:0000313" key="1">
    <source>
        <dbReference type="EMBL" id="KAI2381886.1"/>
    </source>
</evidence>
<comment type="caution">
    <text evidence="1">The sequence shown here is derived from an EMBL/GenBank/DDBJ whole genome shotgun (WGS) entry which is preliminary data.</text>
</comment>
<name>A0ACB8UMP1_9EURO</name>
<sequence>MPAWLARRLDADVALQHADVVFVLCYLLSGLCDSSVFRAWGCFVSMQTGNTVFLGLGASDAALRKSSKWLKALVSIAAFIAGSGLFALTRWLGPQRRRTLAGSFAVQAVFLAVAAVLLRTGAISGDTHSTTASSTILVVDDGAPDRAVFLQLVPIALVAFQSAGQMAASRLLGFSEIPTTVLTSLYYDLAADPALLAPLRENVKRNRRFAAAVAVVAGAVLGGWLARATGGIETALWMAAATKFAVAVAWLCWPASSKTPPAVSG</sequence>
<dbReference type="EMBL" id="JALBCA010000160">
    <property type="protein sequence ID" value="KAI2381886.1"/>
    <property type="molecule type" value="Genomic_DNA"/>
</dbReference>
<proteinExistence type="predicted"/>